<keyword evidence="2" id="KW-1185">Reference proteome</keyword>
<accession>A0A383VJW8</accession>
<reference evidence="1 2" key="1">
    <citation type="submission" date="2016-10" db="EMBL/GenBank/DDBJ databases">
        <authorList>
            <person name="Cai Z."/>
        </authorList>
    </citation>
    <scope>NUCLEOTIDE SEQUENCE [LARGE SCALE GENOMIC DNA]</scope>
</reference>
<protein>
    <submittedName>
        <fullName evidence="1">Uncharacterized protein</fullName>
    </submittedName>
</protein>
<dbReference type="AlphaFoldDB" id="A0A383VJW8"/>
<organism evidence="1 2">
    <name type="scientific">Tetradesmus obliquus</name>
    <name type="common">Green alga</name>
    <name type="synonym">Acutodesmus obliquus</name>
    <dbReference type="NCBI Taxonomy" id="3088"/>
    <lineage>
        <taxon>Eukaryota</taxon>
        <taxon>Viridiplantae</taxon>
        <taxon>Chlorophyta</taxon>
        <taxon>core chlorophytes</taxon>
        <taxon>Chlorophyceae</taxon>
        <taxon>CS clade</taxon>
        <taxon>Sphaeropleales</taxon>
        <taxon>Scenedesmaceae</taxon>
        <taxon>Tetradesmus</taxon>
    </lineage>
</organism>
<proteinExistence type="predicted"/>
<dbReference type="EMBL" id="FNXT01000579">
    <property type="protein sequence ID" value="SZX65243.1"/>
    <property type="molecule type" value="Genomic_DNA"/>
</dbReference>
<dbReference type="Proteomes" id="UP000256970">
    <property type="component" value="Unassembled WGS sequence"/>
</dbReference>
<gene>
    <name evidence="1" type="ORF">BQ4739_LOCUS5688</name>
</gene>
<sequence>MQLLLPRGFHLVGGRCIYNNAGFIPGTTHLCADSNSVTCVVAHTVDGSDEARGVIEGGPVAVTYGVPNQAISAVVQGCILPDSNEYGGLQIESVSTTSSTSSTNCIPVAAASQAHGCLPKLHTHVTYNAEIINGLVAMPAGSTFTFRPTVHYKNPVCKDAGSHVVEHSGQPWTHGFAAGARISCSFDVQVTVAHQSAGRIAPFTITALVSGTNGLHISTFSSTAVKVASGIHLSAAAVFDATAPFLPVTSSHAQNGQIPAFTVDAVLETVPADESLAIESITVPPVPVSTGATLAVTVRILRATQDSKSPAVYTGVPVLGSLLDYTITLTNGKVAVPPYSSLDITLSHPHVGNISCGDLPLAANIISAPDFAADAVVTCAFFVQVTHWDVARGQVPAIVVSASFGRAASGIIFSVPSATTAAVPVYSRASVV</sequence>
<evidence type="ECO:0000313" key="1">
    <source>
        <dbReference type="EMBL" id="SZX65243.1"/>
    </source>
</evidence>
<name>A0A383VJW8_TETOB</name>
<evidence type="ECO:0000313" key="2">
    <source>
        <dbReference type="Proteomes" id="UP000256970"/>
    </source>
</evidence>